<dbReference type="OrthoDB" id="8779942at2"/>
<dbReference type="AlphaFoldDB" id="A0A512NQC3"/>
<gene>
    <name evidence="2" type="ORF">RSO01_83160</name>
</gene>
<reference evidence="2 3" key="1">
    <citation type="submission" date="2019-07" db="EMBL/GenBank/DDBJ databases">
        <title>Whole genome shotgun sequence of Reyranella soli NBRC 108950.</title>
        <authorList>
            <person name="Hosoyama A."/>
            <person name="Uohara A."/>
            <person name="Ohji S."/>
            <person name="Ichikawa N."/>
        </authorList>
    </citation>
    <scope>NUCLEOTIDE SEQUENCE [LARGE SCALE GENOMIC DNA]</scope>
    <source>
        <strain evidence="2 3">NBRC 108950</strain>
    </source>
</reference>
<dbReference type="EMBL" id="BKAJ01000203">
    <property type="protein sequence ID" value="GEP61150.1"/>
    <property type="molecule type" value="Genomic_DNA"/>
</dbReference>
<keyword evidence="1" id="KW-0732">Signal</keyword>
<sequence length="122" mass="13507">MRRFLLPLLLLASVDVAAQGPTDARITCDRGPFGTKTYGGYPWELYGCSDNRSVAVVTARGNPGMPFYFLFAEKGGQYQLSGEGTGRPEFTRKAYDDLRRLSQQDIQALVKETLKTGPRPSQ</sequence>
<feature type="signal peptide" evidence="1">
    <location>
        <begin position="1"/>
        <end position="17"/>
    </location>
</feature>
<accession>A0A512NQC3</accession>
<feature type="chain" id="PRO_5022175086" description="Lipoprotein" evidence="1">
    <location>
        <begin position="18"/>
        <end position="122"/>
    </location>
</feature>
<keyword evidence="3" id="KW-1185">Reference proteome</keyword>
<dbReference type="RefSeq" id="WP_147156474.1">
    <property type="nucleotide sequence ID" value="NZ_BKAJ01000203.1"/>
</dbReference>
<evidence type="ECO:0008006" key="4">
    <source>
        <dbReference type="Google" id="ProtNLM"/>
    </source>
</evidence>
<comment type="caution">
    <text evidence="2">The sequence shown here is derived from an EMBL/GenBank/DDBJ whole genome shotgun (WGS) entry which is preliminary data.</text>
</comment>
<evidence type="ECO:0000313" key="2">
    <source>
        <dbReference type="EMBL" id="GEP61150.1"/>
    </source>
</evidence>
<organism evidence="2 3">
    <name type="scientific">Reyranella soli</name>
    <dbReference type="NCBI Taxonomy" id="1230389"/>
    <lineage>
        <taxon>Bacteria</taxon>
        <taxon>Pseudomonadati</taxon>
        <taxon>Pseudomonadota</taxon>
        <taxon>Alphaproteobacteria</taxon>
        <taxon>Hyphomicrobiales</taxon>
        <taxon>Reyranellaceae</taxon>
        <taxon>Reyranella</taxon>
    </lineage>
</organism>
<protein>
    <recommendedName>
        <fullName evidence="4">Lipoprotein</fullName>
    </recommendedName>
</protein>
<dbReference type="Proteomes" id="UP000321058">
    <property type="component" value="Unassembled WGS sequence"/>
</dbReference>
<name>A0A512NQC3_9HYPH</name>
<proteinExistence type="predicted"/>
<evidence type="ECO:0000256" key="1">
    <source>
        <dbReference type="SAM" id="SignalP"/>
    </source>
</evidence>
<evidence type="ECO:0000313" key="3">
    <source>
        <dbReference type="Proteomes" id="UP000321058"/>
    </source>
</evidence>